<evidence type="ECO:0000256" key="5">
    <source>
        <dbReference type="ARBA" id="ARBA00023136"/>
    </source>
</evidence>
<dbReference type="GO" id="GO:0005886">
    <property type="term" value="C:plasma membrane"/>
    <property type="evidence" value="ECO:0007669"/>
    <property type="project" value="UniProtKB-SubCell"/>
</dbReference>
<comment type="subcellular location">
    <subcellularLocation>
        <location evidence="1">Cell membrane</location>
        <topology evidence="1">Multi-pass membrane protein</topology>
    </subcellularLocation>
</comment>
<dbReference type="RefSeq" id="WP_111341388.1">
    <property type="nucleotide sequence ID" value="NZ_QLII01000001.1"/>
</dbReference>
<evidence type="ECO:0000313" key="9">
    <source>
        <dbReference type="EMBL" id="RAI74321.1"/>
    </source>
</evidence>
<feature type="transmembrane region" description="Helical" evidence="6">
    <location>
        <begin position="673"/>
        <end position="696"/>
    </location>
</feature>
<evidence type="ECO:0000256" key="2">
    <source>
        <dbReference type="ARBA" id="ARBA00022475"/>
    </source>
</evidence>
<gene>
    <name evidence="9" type="ORF">HMF3257_08400</name>
</gene>
<feature type="transmembrane region" description="Helical" evidence="6">
    <location>
        <begin position="384"/>
        <end position="405"/>
    </location>
</feature>
<accession>A0A327NG43</accession>
<feature type="transmembrane region" description="Helical" evidence="6">
    <location>
        <begin position="764"/>
        <end position="781"/>
    </location>
</feature>
<dbReference type="Pfam" id="PF02687">
    <property type="entry name" value="FtsX"/>
    <property type="match status" value="2"/>
</dbReference>
<keyword evidence="3 6" id="KW-0812">Transmembrane</keyword>
<organism evidence="9 10">
    <name type="scientific">Spirosoma telluris</name>
    <dbReference type="NCBI Taxonomy" id="2183553"/>
    <lineage>
        <taxon>Bacteria</taxon>
        <taxon>Pseudomonadati</taxon>
        <taxon>Bacteroidota</taxon>
        <taxon>Cytophagia</taxon>
        <taxon>Cytophagales</taxon>
        <taxon>Cytophagaceae</taxon>
        <taxon>Spirosoma</taxon>
    </lineage>
</organism>
<protein>
    <submittedName>
        <fullName evidence="9">ABC transporter permease</fullName>
    </submittedName>
</protein>
<sequence length="800" mass="89365">MILHYLTVTRRHLWQNWSVNLISVLGLSVGLASGLVLFLVVNYMFSFDRYHPHLDRSYWIVTDVKHEKTMPTDAAPRPLADVLRRDYTFVESAVRLETFFGRTLSVSNGKGGWIKKIAEARNVCFTEPQYFELFGVEWVSGNKKTALAAPNTIVISERYAQKYFDSAPALGRTIRLDNRTDLTVTGIVKDPPSNTQLRFDAFVSYATIPILEGPGALADWQGLQAMCFVRLREGVDPEMLNQSLPAIRRKYLSAQQAAQFDYHVLPLAELNHQRSGMAPRPILYALIAVGLLLVMAGCVNFINLATAQAIKRAREVGVRKVMGSTRWQLIGQFMLETAFLVFFAMLVALLLTQLSLPLVNQTLSAKVDMLRPDLSIVDVIQPRAVGWFLGLIIGVIILSGLYPAFVLARFNPATTLTKQSTTRLVGGLTVRQGLILGQFVLMQLFILSVLVIAAQLHHMQRAEWGFRYESTLLVFLPRQESVPLTKLRAQWLQVPGVEQVAFGSDPPASRYNRPVPFSYHKMTQPEPFDTRLRAADEHYLSVFDLSLVAGRNIRSTDTTGREVLVNETLVKQLGISAPAAVVGKPMRVKDADRVIVGVVRDFRSGDLHQPILPVTLIRDRSHSRMAMLRLSPTNSPQTRQAIQQVWDQLLPDEVYRAEQLPDLMKNFDEIERLVAGLAQALALVAIGLSCLGLYGLVTFLSETKAKEIGVRRVLGARTAQLLWLLGREFGKLLGLSFLVAAPLGVWALSAWLQQYTFRISMNGWLLAGTLMLTGLITALTVSRQALKAARTNPIHYLKSE</sequence>
<dbReference type="GO" id="GO:0022857">
    <property type="term" value="F:transmembrane transporter activity"/>
    <property type="evidence" value="ECO:0007669"/>
    <property type="project" value="TreeGrafter"/>
</dbReference>
<dbReference type="PANTHER" id="PTHR30572">
    <property type="entry name" value="MEMBRANE COMPONENT OF TRANSPORTER-RELATED"/>
    <property type="match status" value="1"/>
</dbReference>
<evidence type="ECO:0000256" key="3">
    <source>
        <dbReference type="ARBA" id="ARBA00022692"/>
    </source>
</evidence>
<dbReference type="InterPro" id="IPR025857">
    <property type="entry name" value="MacB_PCD"/>
</dbReference>
<keyword evidence="4 6" id="KW-1133">Transmembrane helix</keyword>
<evidence type="ECO:0000256" key="1">
    <source>
        <dbReference type="ARBA" id="ARBA00004651"/>
    </source>
</evidence>
<evidence type="ECO:0000256" key="6">
    <source>
        <dbReference type="SAM" id="Phobius"/>
    </source>
</evidence>
<feature type="transmembrane region" description="Helical" evidence="6">
    <location>
        <begin position="20"/>
        <end position="45"/>
    </location>
</feature>
<comment type="caution">
    <text evidence="9">The sequence shown here is derived from an EMBL/GenBank/DDBJ whole genome shotgun (WGS) entry which is preliminary data.</text>
</comment>
<reference evidence="9 10" key="1">
    <citation type="submission" date="2018-06" db="EMBL/GenBank/DDBJ databases">
        <title>Spirosoma sp. HMF3257 Genome sequencing and assembly.</title>
        <authorList>
            <person name="Kang H."/>
            <person name="Cha I."/>
            <person name="Kim H."/>
            <person name="Kang J."/>
            <person name="Joh K."/>
        </authorList>
    </citation>
    <scope>NUCLEOTIDE SEQUENCE [LARGE SCALE GENOMIC DNA]</scope>
    <source>
        <strain evidence="9 10">HMF3257</strain>
    </source>
</reference>
<evidence type="ECO:0000313" key="10">
    <source>
        <dbReference type="Proteomes" id="UP000249016"/>
    </source>
</evidence>
<evidence type="ECO:0000259" key="7">
    <source>
        <dbReference type="Pfam" id="PF02687"/>
    </source>
</evidence>
<feature type="transmembrane region" description="Helical" evidence="6">
    <location>
        <begin position="330"/>
        <end position="351"/>
    </location>
</feature>
<dbReference type="Pfam" id="PF12704">
    <property type="entry name" value="MacB_PCD"/>
    <property type="match status" value="2"/>
</dbReference>
<evidence type="ECO:0000256" key="4">
    <source>
        <dbReference type="ARBA" id="ARBA00022989"/>
    </source>
</evidence>
<keyword evidence="2" id="KW-1003">Cell membrane</keyword>
<dbReference type="AlphaFoldDB" id="A0A327NG43"/>
<feature type="domain" description="ABC3 transporter permease C-terminal" evidence="7">
    <location>
        <begin position="681"/>
        <end position="793"/>
    </location>
</feature>
<feature type="transmembrane region" description="Helical" evidence="6">
    <location>
        <begin position="282"/>
        <end position="310"/>
    </location>
</feature>
<dbReference type="PANTHER" id="PTHR30572:SF18">
    <property type="entry name" value="ABC-TYPE MACROLIDE FAMILY EXPORT SYSTEM PERMEASE COMPONENT 2"/>
    <property type="match status" value="1"/>
</dbReference>
<keyword evidence="10" id="KW-1185">Reference proteome</keyword>
<keyword evidence="5 6" id="KW-0472">Membrane</keyword>
<dbReference type="InterPro" id="IPR003838">
    <property type="entry name" value="ABC3_permease_C"/>
</dbReference>
<feature type="transmembrane region" description="Helical" evidence="6">
    <location>
        <begin position="732"/>
        <end position="752"/>
    </location>
</feature>
<feature type="domain" description="MacB-like periplasmic core" evidence="8">
    <location>
        <begin position="21"/>
        <end position="245"/>
    </location>
</feature>
<feature type="domain" description="ABC3 transporter permease C-terminal" evidence="7">
    <location>
        <begin position="288"/>
        <end position="412"/>
    </location>
</feature>
<name>A0A327NG43_9BACT</name>
<dbReference type="OrthoDB" id="5933722at2"/>
<dbReference type="InterPro" id="IPR050250">
    <property type="entry name" value="Macrolide_Exporter_MacB"/>
</dbReference>
<dbReference type="EMBL" id="QLII01000001">
    <property type="protein sequence ID" value="RAI74321.1"/>
    <property type="molecule type" value="Genomic_DNA"/>
</dbReference>
<feature type="transmembrane region" description="Helical" evidence="6">
    <location>
        <begin position="434"/>
        <end position="454"/>
    </location>
</feature>
<dbReference type="Proteomes" id="UP000249016">
    <property type="component" value="Unassembled WGS sequence"/>
</dbReference>
<proteinExistence type="predicted"/>
<evidence type="ECO:0000259" key="8">
    <source>
        <dbReference type="Pfam" id="PF12704"/>
    </source>
</evidence>
<feature type="domain" description="MacB-like periplasmic core" evidence="8">
    <location>
        <begin position="482"/>
        <end position="644"/>
    </location>
</feature>